<gene>
    <name evidence="6" type="primary">ptsH_3</name>
    <name evidence="5" type="synonym">ptsH_1</name>
    <name evidence="7" type="ORF">comes_12820</name>
    <name evidence="8" type="ORF">comes_27400</name>
    <name evidence="11" type="ORF">DW252_15985</name>
    <name evidence="10" type="ORF">DWX03_15140</name>
    <name evidence="5" type="ORF">ERS852574_01839</name>
    <name evidence="6" type="ORF">ERS852574_02862</name>
    <name evidence="9" type="ORF">HUU93_16350</name>
</gene>
<dbReference type="EMBL" id="CYXR01000026">
    <property type="protein sequence ID" value="CUN12501.1"/>
    <property type="molecule type" value="Genomic_DNA"/>
</dbReference>
<reference evidence="13 14" key="2">
    <citation type="submission" date="2018-08" db="EMBL/GenBank/DDBJ databases">
        <title>A genome reference for cultivated species of the human gut microbiota.</title>
        <authorList>
            <person name="Zou Y."/>
            <person name="Xue W."/>
            <person name="Luo G."/>
        </authorList>
    </citation>
    <scope>NUCLEOTIDE SEQUENCE [LARGE SCALE GENOMIC DNA]</scope>
    <source>
        <strain evidence="10 13">AF18-12LB</strain>
        <strain evidence="11 14">AM22-12LB</strain>
    </source>
</reference>
<dbReference type="EMBL" id="CYXR01000011">
    <property type="protein sequence ID" value="CUM96076.1"/>
    <property type="molecule type" value="Genomic_DNA"/>
</dbReference>
<dbReference type="PROSITE" id="PS00589">
    <property type="entry name" value="PTS_HPR_SER"/>
    <property type="match status" value="1"/>
</dbReference>
<dbReference type="InterPro" id="IPR050399">
    <property type="entry name" value="HPr"/>
</dbReference>
<feature type="domain" description="HPr" evidence="4">
    <location>
        <begin position="1"/>
        <end position="87"/>
    </location>
</feature>
<dbReference type="Proteomes" id="UP000283360">
    <property type="component" value="Unassembled WGS sequence"/>
</dbReference>
<dbReference type="RefSeq" id="WP_008368491.1">
    <property type="nucleotide sequence ID" value="NZ_BSCI01000006.1"/>
</dbReference>
<evidence type="ECO:0000313" key="7">
    <source>
        <dbReference type="EMBL" id="GLG86737.1"/>
    </source>
</evidence>
<organism evidence="6 12">
    <name type="scientific">Coprococcus comes</name>
    <dbReference type="NCBI Taxonomy" id="410072"/>
    <lineage>
        <taxon>Bacteria</taxon>
        <taxon>Bacillati</taxon>
        <taxon>Bacillota</taxon>
        <taxon>Clostridia</taxon>
        <taxon>Lachnospirales</taxon>
        <taxon>Lachnospiraceae</taxon>
        <taxon>Coprococcus</taxon>
    </lineage>
</organism>
<evidence type="ECO:0000256" key="2">
    <source>
        <dbReference type="ARBA" id="ARBA00022490"/>
    </source>
</evidence>
<evidence type="ECO:0000313" key="10">
    <source>
        <dbReference type="EMBL" id="RGT86735.1"/>
    </source>
</evidence>
<keyword evidence="13" id="KW-1185">Reference proteome</keyword>
<dbReference type="EMBL" id="QRXJ01000031">
    <property type="protein sequence ID" value="RGT86735.1"/>
    <property type="molecule type" value="Genomic_DNA"/>
</dbReference>
<accession>A0A174E034</accession>
<evidence type="ECO:0000313" key="15">
    <source>
        <dbReference type="Proteomes" id="UP000554488"/>
    </source>
</evidence>
<keyword evidence="3" id="KW-0598">Phosphotransferase system</keyword>
<dbReference type="PANTHER" id="PTHR33705:SF2">
    <property type="entry name" value="PHOSPHOCARRIER PROTEIN NPR"/>
    <property type="match status" value="1"/>
</dbReference>
<reference evidence="6 12" key="1">
    <citation type="submission" date="2015-09" db="EMBL/GenBank/DDBJ databases">
        <authorList>
            <consortium name="Pathogen Informatics"/>
        </authorList>
    </citation>
    <scope>NUCLEOTIDE SEQUENCE [LARGE SCALE GENOMIC DNA]</scope>
    <source>
        <strain evidence="6 12">2789STDY5834962</strain>
    </source>
</reference>
<dbReference type="InterPro" id="IPR035895">
    <property type="entry name" value="HPr-like_sf"/>
</dbReference>
<dbReference type="PANTHER" id="PTHR33705">
    <property type="entry name" value="PHOSPHOCARRIER PROTEIN HPR"/>
    <property type="match status" value="1"/>
</dbReference>
<evidence type="ECO:0000313" key="14">
    <source>
        <dbReference type="Proteomes" id="UP000286595"/>
    </source>
</evidence>
<dbReference type="GO" id="GO:0009401">
    <property type="term" value="P:phosphoenolpyruvate-dependent sugar phosphotransferase system"/>
    <property type="evidence" value="ECO:0007669"/>
    <property type="project" value="UniProtKB-KW"/>
</dbReference>
<dbReference type="PRINTS" id="PR00107">
    <property type="entry name" value="PHOSPHOCPHPR"/>
</dbReference>
<dbReference type="InterPro" id="IPR000032">
    <property type="entry name" value="HPr-like"/>
</dbReference>
<keyword evidence="2" id="KW-0963">Cytoplasm</keyword>
<dbReference type="CDD" id="cd00367">
    <property type="entry name" value="PTS-HPr_like"/>
    <property type="match status" value="1"/>
</dbReference>
<dbReference type="EC" id="2.7.11.-" evidence="6"/>
<evidence type="ECO:0000313" key="5">
    <source>
        <dbReference type="EMBL" id="CUM96076.1"/>
    </source>
</evidence>
<protein>
    <submittedName>
        <fullName evidence="9">HPr family phosphocarrier protein</fullName>
    </submittedName>
    <submittedName>
        <fullName evidence="6">Phosphocarrier protein HPr</fullName>
        <ecNumber evidence="6">2.7.11.-</ecNumber>
    </submittedName>
</protein>
<dbReference type="Proteomes" id="UP000286595">
    <property type="component" value="Unassembled WGS sequence"/>
</dbReference>
<dbReference type="Gene3D" id="3.30.1340.10">
    <property type="entry name" value="HPr-like"/>
    <property type="match status" value="1"/>
</dbReference>
<dbReference type="Proteomes" id="UP001145109">
    <property type="component" value="Unassembled WGS sequence"/>
</dbReference>
<dbReference type="EMBL" id="QRIM01000026">
    <property type="protein sequence ID" value="RHG56401.1"/>
    <property type="molecule type" value="Genomic_DNA"/>
</dbReference>
<evidence type="ECO:0000313" key="11">
    <source>
        <dbReference type="EMBL" id="RHG56401.1"/>
    </source>
</evidence>
<proteinExistence type="predicted"/>
<dbReference type="PROSITE" id="PS51350">
    <property type="entry name" value="PTS_HPR_DOM"/>
    <property type="match status" value="1"/>
</dbReference>
<evidence type="ECO:0000256" key="1">
    <source>
        <dbReference type="ARBA" id="ARBA00004496"/>
    </source>
</evidence>
<dbReference type="InterPro" id="IPR002114">
    <property type="entry name" value="PTS_HPr_Ser_P_site"/>
</dbReference>
<comment type="subcellular location">
    <subcellularLocation>
        <location evidence="1">Cytoplasm</location>
    </subcellularLocation>
</comment>
<dbReference type="EMBL" id="JABWDC010000148">
    <property type="protein sequence ID" value="NUN88118.1"/>
    <property type="molecule type" value="Genomic_DNA"/>
</dbReference>
<dbReference type="AlphaFoldDB" id="A0A174E034"/>
<dbReference type="EMBL" id="BSCI01000006">
    <property type="protein sequence ID" value="GLG86737.1"/>
    <property type="molecule type" value="Genomic_DNA"/>
</dbReference>
<dbReference type="OrthoDB" id="9809047at2"/>
<dbReference type="SUPFAM" id="SSF55594">
    <property type="entry name" value="HPr-like"/>
    <property type="match status" value="1"/>
</dbReference>
<reference evidence="7" key="6">
    <citation type="submission" date="2022-11" db="EMBL/GenBank/DDBJ databases">
        <title>Draft genome sequence of Coprococcus comes strain 31264.</title>
        <authorList>
            <person name="Hisatomi A."/>
            <person name="Ohkuma M."/>
            <person name="Sakamoto M."/>
        </authorList>
    </citation>
    <scope>NUCLEOTIDE SEQUENCE</scope>
    <source>
        <strain evidence="7">JCM 31264</strain>
    </source>
</reference>
<reference evidence="7" key="5">
    <citation type="submission" date="2022-09" db="EMBL/GenBank/DDBJ databases">
        <title>Draft genome sequence of Coprococcus comes strain 31264.</title>
        <authorList>
            <person name="Atsushi H."/>
            <person name="Moriya O."/>
            <person name="Mitsuo S."/>
        </authorList>
    </citation>
    <scope>NUCLEOTIDE SEQUENCE</scope>
    <source>
        <strain evidence="7">JCM 31264</strain>
    </source>
</reference>
<name>A0A174E034_9FIRM</name>
<evidence type="ECO:0000313" key="9">
    <source>
        <dbReference type="EMBL" id="NUN88118.1"/>
    </source>
</evidence>
<dbReference type="Pfam" id="PF00381">
    <property type="entry name" value="PTS-HPr"/>
    <property type="match status" value="1"/>
</dbReference>
<evidence type="ECO:0000313" key="6">
    <source>
        <dbReference type="EMBL" id="CUN12501.1"/>
    </source>
</evidence>
<dbReference type="Proteomes" id="UP000554488">
    <property type="component" value="Unassembled WGS sequence"/>
</dbReference>
<dbReference type="Proteomes" id="UP000095727">
    <property type="component" value="Unassembled WGS sequence"/>
</dbReference>
<evidence type="ECO:0000313" key="12">
    <source>
        <dbReference type="Proteomes" id="UP000095727"/>
    </source>
</evidence>
<dbReference type="EMBL" id="BSCI01000020">
    <property type="protein sequence ID" value="GLG88193.1"/>
    <property type="molecule type" value="Genomic_DNA"/>
</dbReference>
<reference evidence="9 15" key="3">
    <citation type="submission" date="2020-04" db="EMBL/GenBank/DDBJ databases">
        <authorList>
            <person name="Pieper L."/>
        </authorList>
    </citation>
    <scope>NUCLEOTIDE SEQUENCE [LARGE SCALE GENOMIC DNA]</scope>
    <source>
        <strain evidence="9 15">F22</strain>
    </source>
</reference>
<dbReference type="NCBIfam" id="TIGR01003">
    <property type="entry name" value="PTS_HPr_family"/>
    <property type="match status" value="1"/>
</dbReference>
<reference evidence="9 15" key="4">
    <citation type="submission" date="2020-07" db="EMBL/GenBank/DDBJ databases">
        <title>Bacterial metabolism rescues the inhibition of intestinal drug absorption by food and drug additives.</title>
        <authorList>
            <person name="Zou L."/>
            <person name="Spanogiannopoulos P."/>
            <person name="Chien H.-C."/>
            <person name="Pieper L.M."/>
            <person name="Cai W."/>
            <person name="Khuri N."/>
            <person name="Pottel J."/>
            <person name="Vora B."/>
            <person name="Ni Z."/>
            <person name="Tsakalozou E."/>
            <person name="Zhang W."/>
            <person name="Shoichet B.K."/>
            <person name="Giacomini K.M."/>
            <person name="Turnbaugh P.J."/>
        </authorList>
    </citation>
    <scope>NUCLEOTIDE SEQUENCE [LARGE SCALE GENOMIC DNA]</scope>
    <source>
        <strain evidence="9 15">F22</strain>
    </source>
</reference>
<evidence type="ECO:0000256" key="3">
    <source>
        <dbReference type="ARBA" id="ARBA00022683"/>
    </source>
</evidence>
<evidence type="ECO:0000313" key="13">
    <source>
        <dbReference type="Proteomes" id="UP000283360"/>
    </source>
</evidence>
<evidence type="ECO:0000313" key="8">
    <source>
        <dbReference type="EMBL" id="GLG88193.1"/>
    </source>
</evidence>
<sequence length="87" mass="9439">MKEFKYVVTDAQGIHARPAGILVKAIAKKTSDIKIKKAGDTREVNAKSIMAVMSLGVKKGNEVIITAEGEDEEDAIAEIQKVLEENL</sequence>
<dbReference type="GeneID" id="92825573"/>
<dbReference type="GO" id="GO:0016740">
    <property type="term" value="F:transferase activity"/>
    <property type="evidence" value="ECO:0007669"/>
    <property type="project" value="UniProtKB-KW"/>
</dbReference>
<keyword evidence="6" id="KW-0808">Transferase</keyword>
<dbReference type="GO" id="GO:0005737">
    <property type="term" value="C:cytoplasm"/>
    <property type="evidence" value="ECO:0007669"/>
    <property type="project" value="UniProtKB-SubCell"/>
</dbReference>
<evidence type="ECO:0000259" key="4">
    <source>
        <dbReference type="PROSITE" id="PS51350"/>
    </source>
</evidence>